<dbReference type="RefSeq" id="WP_211855394.1">
    <property type="nucleotide sequence ID" value="NZ_JAAGBB010000038.1"/>
</dbReference>
<organism evidence="1 2">
    <name type="scientific">Plastoroseomonas hellenica</name>
    <dbReference type="NCBI Taxonomy" id="2687306"/>
    <lineage>
        <taxon>Bacteria</taxon>
        <taxon>Pseudomonadati</taxon>
        <taxon>Pseudomonadota</taxon>
        <taxon>Alphaproteobacteria</taxon>
        <taxon>Acetobacterales</taxon>
        <taxon>Acetobacteraceae</taxon>
        <taxon>Plastoroseomonas</taxon>
    </lineage>
</organism>
<evidence type="ECO:0000313" key="1">
    <source>
        <dbReference type="EMBL" id="MBR0667616.1"/>
    </source>
</evidence>
<evidence type="ECO:0000313" key="2">
    <source>
        <dbReference type="Proteomes" id="UP001196870"/>
    </source>
</evidence>
<dbReference type="Proteomes" id="UP001196870">
    <property type="component" value="Unassembled WGS sequence"/>
</dbReference>
<reference evidence="2" key="1">
    <citation type="journal article" date="2021" name="Syst. Appl. Microbiol.">
        <title>Roseomonas hellenica sp. nov., isolated from roots of wild-growing Alkanna tinctoria.</title>
        <authorList>
            <person name="Rat A."/>
            <person name="Naranjo H.D."/>
            <person name="Lebbe L."/>
            <person name="Cnockaert M."/>
            <person name="Krigas N."/>
            <person name="Grigoriadou K."/>
            <person name="Maloupa E."/>
            <person name="Willems A."/>
        </authorList>
    </citation>
    <scope>NUCLEOTIDE SEQUENCE [LARGE SCALE GENOMIC DNA]</scope>
    <source>
        <strain evidence="2">LMG 31523</strain>
    </source>
</reference>
<keyword evidence="2" id="KW-1185">Reference proteome</keyword>
<proteinExistence type="predicted"/>
<dbReference type="EMBL" id="JAAGBB010000038">
    <property type="protein sequence ID" value="MBR0667616.1"/>
    <property type="molecule type" value="Genomic_DNA"/>
</dbReference>
<gene>
    <name evidence="1" type="ORF">GXW71_24895</name>
</gene>
<name>A0ABS5F534_9PROT</name>
<comment type="caution">
    <text evidence="1">The sequence shown here is derived from an EMBL/GenBank/DDBJ whole genome shotgun (WGS) entry which is preliminary data.</text>
</comment>
<protein>
    <submittedName>
        <fullName evidence="1">Uncharacterized protein</fullName>
    </submittedName>
</protein>
<accession>A0ABS5F534</accession>
<sequence>MGVAPPYRKLVEIIAKAAGDGGRRTVLIWPASEISLAASAVLTCLADCLAATAIEVVHDGEKFSALSTPIGLRTLLFPAASTVHRPLKDVYADKTTIARCHTQHHVRAIRYADQAGLADYHQALSRVKTLTGRARDGRVYDEFRHPNLDEMVASGPLSGPVPDHGHLLWHARSKTDLRVQSRTGLADDPKAAPYFAFSLRADDAAAARINAAALPLDALLLDLTRRGRARLGLHWRERIRELTAKVEAAHRGIGVVALTDDPWTFDAVRFEALAIETRVRARVERKPCLSEVVFAVDSAVAAPAQETPTQWRGCERIAVEGFGGDLVAEVARLRSLATTATDAGDLRGAEIVRRLIGRLRRAASLPASLGALSDYVTEEMGSAVAAEQVAAYQVNALIADLTEPSSVLSQVAYDDLTASVAKARELRGKVDLATPMSSLVEAAVRKYLGSSSKCLFVFRSDLIAELAYDDLASRLPDLEARIDNGMIHFTDVQGAADIASLPDAERNHFFRMVLVGPTRAQLLGWMAKPWLPKELLILLDLDTIRSTSRDALRLSEYPEFSSLQQRLSLLAQKTREAASRLGGAAINLDSLEAPPEDVEVPLGSVVDMAGPSRTPRDLIEFTLSNDLTVIARPRTRLVSKLPSQALVSYGETEASKVGKGDEICVMGRAFIEKMRPLLNISAVAAEEIRTYHDLVREKFDALMPGQSVSARLRVVSEKMGLPRVEPATIRYWVTLHDEADKALHDVVPHAPRDRETFLRFMAALGLSDGAARRFWAWAVIAQRSVRQRVGAVLYDAYRSILVDPHGADASQLDRLTSVKAVRSAAEQFVATVTARREFRG</sequence>